<dbReference type="SUPFAM" id="SSF52540">
    <property type="entry name" value="P-loop containing nucleoside triphosphate hydrolases"/>
    <property type="match status" value="1"/>
</dbReference>
<organism evidence="8">
    <name type="scientific">uncultured spirochete</name>
    <dbReference type="NCBI Taxonomy" id="156406"/>
    <lineage>
        <taxon>Bacteria</taxon>
        <taxon>Pseudomonadati</taxon>
        <taxon>Spirochaetota</taxon>
        <taxon>Spirochaetia</taxon>
        <taxon>Spirochaetales</taxon>
        <taxon>environmental samples</taxon>
    </lineage>
</organism>
<keyword evidence="4" id="KW-0547">Nucleotide-binding</keyword>
<gene>
    <name evidence="8" type="primary">ybeZ</name>
    <name evidence="8" type="ORF">SPIROBIBN47_80033</name>
</gene>
<accession>A0A3P3XLT9</accession>
<dbReference type="GO" id="GO:0005829">
    <property type="term" value="C:cytosol"/>
    <property type="evidence" value="ECO:0007669"/>
    <property type="project" value="TreeGrafter"/>
</dbReference>
<feature type="domain" description="PhoH-like protein" evidence="7">
    <location>
        <begin position="125"/>
        <end position="328"/>
    </location>
</feature>
<evidence type="ECO:0000313" key="8">
    <source>
        <dbReference type="EMBL" id="SLM15821.1"/>
    </source>
</evidence>
<keyword evidence="3" id="KW-0963">Cytoplasm</keyword>
<protein>
    <recommendedName>
        <fullName evidence="6">PhoH-like protein</fullName>
    </recommendedName>
</protein>
<proteinExistence type="inferred from homology"/>
<sequence length="330" mass="36346">MSPSHIVLEDTRLLAELCGANDYNLSVLSSLLGARVLSRGNELFIESENDEVVGLFSQLVSAIGTSIEDGVPATPELIIALHAELTPEGKQPDDRGDQSAPEENESGISKFLDTCIQIPNGFGKVFPRSSGQSLYLQGIAMHDLVFAIGPAGTGKTYLAMAYALRELLAKTRRKLILTRPVVEAGESLGYLPGDLEQKINPYLRPLYDAMEALVPYETIRRLEESRAIEVAPLAYMRGRSLTNCIVILDEGQNTTKEQMKMFLTRLGDHTKAIVTGDITQIDLPKKNESGLVHAVTLLEHIDEVFVSRLDARDVVRSPLVRKIIEAYEKE</sequence>
<reference evidence="8" key="1">
    <citation type="submission" date="2017-02" db="EMBL/GenBank/DDBJ databases">
        <authorList>
            <person name="Regsiter A."/>
            <person name="William W."/>
        </authorList>
    </citation>
    <scope>NUCLEOTIDE SEQUENCE</scope>
    <source>
        <strain evidence="8">Bib</strain>
    </source>
</reference>
<evidence type="ECO:0000256" key="5">
    <source>
        <dbReference type="ARBA" id="ARBA00022840"/>
    </source>
</evidence>
<dbReference type="EMBL" id="FWDM01000040">
    <property type="protein sequence ID" value="SLM15821.1"/>
    <property type="molecule type" value="Genomic_DNA"/>
</dbReference>
<dbReference type="PANTHER" id="PTHR30473">
    <property type="entry name" value="PROTEIN PHOH"/>
    <property type="match status" value="1"/>
</dbReference>
<comment type="subcellular location">
    <subcellularLocation>
        <location evidence="1">Cytoplasm</location>
    </subcellularLocation>
</comment>
<evidence type="ECO:0000256" key="6">
    <source>
        <dbReference type="ARBA" id="ARBA00039970"/>
    </source>
</evidence>
<dbReference type="InterPro" id="IPR003714">
    <property type="entry name" value="PhoH"/>
</dbReference>
<keyword evidence="5" id="KW-0067">ATP-binding</keyword>
<dbReference type="InterPro" id="IPR051451">
    <property type="entry name" value="PhoH2-like"/>
</dbReference>
<dbReference type="AlphaFoldDB" id="A0A3P3XLT9"/>
<evidence type="ECO:0000256" key="4">
    <source>
        <dbReference type="ARBA" id="ARBA00022741"/>
    </source>
</evidence>
<keyword evidence="8" id="KW-0378">Hydrolase</keyword>
<dbReference type="PANTHER" id="PTHR30473:SF1">
    <property type="entry name" value="PHOH-LIKE PROTEIN"/>
    <property type="match status" value="1"/>
</dbReference>
<evidence type="ECO:0000256" key="1">
    <source>
        <dbReference type="ARBA" id="ARBA00004496"/>
    </source>
</evidence>
<dbReference type="Pfam" id="PF02562">
    <property type="entry name" value="PhoH"/>
    <property type="match status" value="1"/>
</dbReference>
<comment type="similarity">
    <text evidence="2">Belongs to the PhoH family.</text>
</comment>
<evidence type="ECO:0000256" key="2">
    <source>
        <dbReference type="ARBA" id="ARBA00010393"/>
    </source>
</evidence>
<name>A0A3P3XLT9_9SPIR</name>
<evidence type="ECO:0000256" key="3">
    <source>
        <dbReference type="ARBA" id="ARBA00022490"/>
    </source>
</evidence>
<dbReference type="FunFam" id="3.40.50.300:FF:000013">
    <property type="entry name" value="PhoH family ATPase"/>
    <property type="match status" value="1"/>
</dbReference>
<evidence type="ECO:0000259" key="7">
    <source>
        <dbReference type="Pfam" id="PF02562"/>
    </source>
</evidence>
<dbReference type="GO" id="GO:0005524">
    <property type="term" value="F:ATP binding"/>
    <property type="evidence" value="ECO:0007669"/>
    <property type="project" value="UniProtKB-KW"/>
</dbReference>
<dbReference type="GO" id="GO:0016787">
    <property type="term" value="F:hydrolase activity"/>
    <property type="evidence" value="ECO:0007669"/>
    <property type="project" value="UniProtKB-KW"/>
</dbReference>
<dbReference type="Gene3D" id="3.40.50.300">
    <property type="entry name" value="P-loop containing nucleotide triphosphate hydrolases"/>
    <property type="match status" value="1"/>
</dbReference>
<dbReference type="InterPro" id="IPR027417">
    <property type="entry name" value="P-loop_NTPase"/>
</dbReference>